<accession>A0A5Q2THF2</accession>
<organism evidence="1 2">
    <name type="scientific">Gracilibacillus salitolerans</name>
    <dbReference type="NCBI Taxonomy" id="2663022"/>
    <lineage>
        <taxon>Bacteria</taxon>
        <taxon>Bacillati</taxon>
        <taxon>Bacillota</taxon>
        <taxon>Bacilli</taxon>
        <taxon>Bacillales</taxon>
        <taxon>Bacillaceae</taxon>
        <taxon>Gracilibacillus</taxon>
    </lineage>
</organism>
<evidence type="ECO:0000313" key="2">
    <source>
        <dbReference type="Proteomes" id="UP000339690"/>
    </source>
</evidence>
<evidence type="ECO:0000313" key="1">
    <source>
        <dbReference type="EMBL" id="QGH34284.1"/>
    </source>
</evidence>
<keyword evidence="2" id="KW-1185">Reference proteome</keyword>
<reference evidence="1 2" key="1">
    <citation type="submission" date="2019-11" db="EMBL/GenBank/DDBJ databases">
        <title>Gracilibacillus salitolerans sp. nov., a moderate halophile isolated from a saline soil in northwest China.</title>
        <authorList>
            <person name="Gan L."/>
        </authorList>
    </citation>
    <scope>NUCLEOTIDE SEQUENCE [LARGE SCALE GENOMIC DNA]</scope>
    <source>
        <strain evidence="1 2">SCU50</strain>
    </source>
</reference>
<sequence>MGNESGQYGTVHGNDYYYPEFQLTKRIDVTTERFGVEKISTAWKEVISNFLQPSHQAGQSDVF</sequence>
<dbReference type="EMBL" id="CP045915">
    <property type="protein sequence ID" value="QGH34284.1"/>
    <property type="molecule type" value="Genomic_DNA"/>
</dbReference>
<protein>
    <submittedName>
        <fullName evidence="1">Uncharacterized protein</fullName>
    </submittedName>
</protein>
<gene>
    <name evidence="1" type="ORF">GI584_09725</name>
</gene>
<dbReference type="Proteomes" id="UP000339690">
    <property type="component" value="Chromosome"/>
</dbReference>
<dbReference type="AlphaFoldDB" id="A0A5Q2THF2"/>
<dbReference type="KEGG" id="grc:GI584_09725"/>
<proteinExistence type="predicted"/>
<name>A0A5Q2THF2_9BACI</name>